<comment type="similarity">
    <text evidence="7 8">Belongs to the IspF family.</text>
</comment>
<comment type="function">
    <text evidence="7">Involved in the biosynthesis of isopentenyl diphosphate (IPP) and dimethylallyl diphosphate (DMAPP), two major building blocks of isoprenoid compounds. Catalyzes the conversion of 4-diphosphocytidyl-2-C-methyl-D-erythritol 2-phosphate (CDP-ME2P) to 2-C-methyl-D-erythritol 2,4-cyclodiphosphate (ME-CPP) with a corresponding release of cytidine 5-monophosphate (CMP).</text>
</comment>
<protein>
    <recommendedName>
        <fullName evidence="3 7">2-C-methyl-D-erythritol 2,4-cyclodiphosphate synthase</fullName>
        <shortName evidence="7">MECDP-synthase</shortName>
        <shortName evidence="7">MECPP-synthase</shortName>
        <shortName evidence="7">MECPS</shortName>
        <ecNumber evidence="3 7">4.6.1.12</ecNumber>
    </recommendedName>
</protein>
<evidence type="ECO:0000256" key="1">
    <source>
        <dbReference type="ARBA" id="ARBA00000200"/>
    </source>
</evidence>
<feature type="site" description="Transition state stabilizer" evidence="7">
    <location>
        <position position="57"/>
    </location>
</feature>
<comment type="catalytic activity">
    <reaction evidence="1 7 8">
        <text>4-CDP-2-C-methyl-D-erythritol 2-phosphate = 2-C-methyl-D-erythritol 2,4-cyclic diphosphate + CMP</text>
        <dbReference type="Rhea" id="RHEA:23864"/>
        <dbReference type="ChEBI" id="CHEBI:57919"/>
        <dbReference type="ChEBI" id="CHEBI:58483"/>
        <dbReference type="ChEBI" id="CHEBI:60377"/>
        <dbReference type="EC" id="4.6.1.12"/>
    </reaction>
</comment>
<dbReference type="EMBL" id="BAABHM010000007">
    <property type="protein sequence ID" value="GAA4694515.1"/>
    <property type="molecule type" value="Genomic_DNA"/>
</dbReference>
<feature type="binding site" evidence="7">
    <location>
        <position position="65"/>
    </location>
    <ligand>
        <name>a divalent metal cation</name>
        <dbReference type="ChEBI" id="CHEBI:60240"/>
    </ligand>
</feature>
<dbReference type="PANTHER" id="PTHR43181">
    <property type="entry name" value="2-C-METHYL-D-ERYTHRITOL 2,4-CYCLODIPHOSPHATE SYNTHASE, CHLOROPLASTIC"/>
    <property type="match status" value="1"/>
</dbReference>
<comment type="cofactor">
    <cofactor evidence="7">
        <name>a divalent metal cation</name>
        <dbReference type="ChEBI" id="CHEBI:60240"/>
    </cofactor>
    <text evidence="7">Binds 1 divalent metal cation per subunit.</text>
</comment>
<feature type="domain" description="2-C-methyl-D-erythritol 2,4-cyclodiphosphate synthase" evidence="10">
    <location>
        <begin position="22"/>
        <end position="174"/>
    </location>
</feature>
<feature type="binding site" evidence="7">
    <location>
        <begin position="57"/>
        <end position="58"/>
    </location>
    <ligand>
        <name>4-CDP-2-C-methyl-D-erythritol 2-phosphate</name>
        <dbReference type="ChEBI" id="CHEBI:57919"/>
    </ligand>
</feature>
<dbReference type="Gene3D" id="3.30.1330.50">
    <property type="entry name" value="2-C-methyl-D-erythritol 2,4-cyclodiphosphate synthase"/>
    <property type="match status" value="1"/>
</dbReference>
<name>A0ABP8WSE4_9MICO</name>
<accession>A0ABP8WSE4</accession>
<gene>
    <name evidence="7 11" type="primary">ispF</name>
    <name evidence="11" type="ORF">GCM10023198_12780</name>
</gene>
<dbReference type="RefSeq" id="WP_253870577.1">
    <property type="nucleotide sequence ID" value="NZ_BAABHM010000007.1"/>
</dbReference>
<dbReference type="Pfam" id="PF02542">
    <property type="entry name" value="YgbB"/>
    <property type="match status" value="1"/>
</dbReference>
<dbReference type="InterPro" id="IPR003526">
    <property type="entry name" value="MECDP_synthase"/>
</dbReference>
<evidence type="ECO:0000256" key="8">
    <source>
        <dbReference type="RuleBase" id="RU004395"/>
    </source>
</evidence>
<feature type="binding site" evidence="7">
    <location>
        <position position="30"/>
    </location>
    <ligand>
        <name>a divalent metal cation</name>
        <dbReference type="ChEBI" id="CHEBI:60240"/>
    </ligand>
</feature>
<proteinExistence type="inferred from homology"/>
<evidence type="ECO:0000256" key="2">
    <source>
        <dbReference type="ARBA" id="ARBA00004709"/>
    </source>
</evidence>
<comment type="caution">
    <text evidence="7">Lacks conserved residue(s) required for the propagation of feature annotation.</text>
</comment>
<keyword evidence="12" id="KW-1185">Reference proteome</keyword>
<feature type="binding site" evidence="7">
    <location>
        <begin position="28"/>
        <end position="30"/>
    </location>
    <ligand>
        <name>4-CDP-2-C-methyl-D-erythritol 2-phosphate</name>
        <dbReference type="ChEBI" id="CHEBI:57919"/>
    </ligand>
</feature>
<comment type="pathway">
    <text evidence="2 7">Isoprenoid biosynthesis; isopentenyl diphosphate biosynthesis via DXP pathway; isopentenyl diphosphate from 1-deoxy-D-xylulose 5-phosphate: step 4/6.</text>
</comment>
<evidence type="ECO:0000256" key="7">
    <source>
        <dbReference type="HAMAP-Rule" id="MF_00107"/>
    </source>
</evidence>
<dbReference type="NCBIfam" id="TIGR00151">
    <property type="entry name" value="ispF"/>
    <property type="match status" value="1"/>
</dbReference>
<dbReference type="InterPro" id="IPR036571">
    <property type="entry name" value="MECDP_synthase_sf"/>
</dbReference>
<evidence type="ECO:0000256" key="3">
    <source>
        <dbReference type="ARBA" id="ARBA00012579"/>
    </source>
</evidence>
<keyword evidence="5 7" id="KW-0414">Isoprene biosynthesis</keyword>
<reference evidence="12" key="1">
    <citation type="journal article" date="2019" name="Int. J. Syst. Evol. Microbiol.">
        <title>The Global Catalogue of Microorganisms (GCM) 10K type strain sequencing project: providing services to taxonomists for standard genome sequencing and annotation.</title>
        <authorList>
            <consortium name="The Broad Institute Genomics Platform"/>
            <consortium name="The Broad Institute Genome Sequencing Center for Infectious Disease"/>
            <person name="Wu L."/>
            <person name="Ma J."/>
        </authorList>
    </citation>
    <scope>NUCLEOTIDE SEQUENCE [LARGE SCALE GENOMIC DNA]</scope>
    <source>
        <strain evidence="12">JCM 17975</strain>
    </source>
</reference>
<feature type="region of interest" description="Disordered" evidence="9">
    <location>
        <begin position="1"/>
        <end position="22"/>
    </location>
</feature>
<sequence>MTDPSSTPDAPRPAPAGYPLPRTGIGVDVHAFAPDGSGREMWLGGLHWPGERGLAGHSDADVAAHAAADALFSASALGDLGSHFGTGRPEWAGASGTTLLAEAARRVRAAGYMIGNVAVQVIGNQPRVGTRRDEAQAVLSAAAGAPVSLTATTTDALGLTGRGEGVAAIATALVVPDVGNQV</sequence>
<dbReference type="PANTHER" id="PTHR43181:SF1">
    <property type="entry name" value="2-C-METHYL-D-ERYTHRITOL 2,4-CYCLODIPHOSPHATE SYNTHASE, CHLOROPLASTIC"/>
    <property type="match status" value="1"/>
</dbReference>
<dbReference type="SUPFAM" id="SSF69765">
    <property type="entry name" value="IpsF-like"/>
    <property type="match status" value="1"/>
</dbReference>
<evidence type="ECO:0000256" key="5">
    <source>
        <dbReference type="ARBA" id="ARBA00023229"/>
    </source>
</evidence>
<evidence type="ECO:0000256" key="9">
    <source>
        <dbReference type="SAM" id="MobiDB-lite"/>
    </source>
</evidence>
<comment type="subunit">
    <text evidence="7">Homotrimer.</text>
</comment>
<keyword evidence="6 7" id="KW-0456">Lyase</keyword>
<dbReference type="EC" id="4.6.1.12" evidence="3 7"/>
<dbReference type="Proteomes" id="UP001500843">
    <property type="component" value="Unassembled WGS sequence"/>
</dbReference>
<dbReference type="HAMAP" id="MF_00107">
    <property type="entry name" value="IspF"/>
    <property type="match status" value="1"/>
</dbReference>
<organism evidence="11 12">
    <name type="scientific">Promicromonospora umidemergens</name>
    <dbReference type="NCBI Taxonomy" id="629679"/>
    <lineage>
        <taxon>Bacteria</taxon>
        <taxon>Bacillati</taxon>
        <taxon>Actinomycetota</taxon>
        <taxon>Actinomycetes</taxon>
        <taxon>Micrococcales</taxon>
        <taxon>Promicromonosporaceae</taxon>
        <taxon>Promicromonospora</taxon>
    </lineage>
</organism>
<dbReference type="CDD" id="cd00554">
    <property type="entry name" value="MECDP_synthase"/>
    <property type="match status" value="1"/>
</dbReference>
<evidence type="ECO:0000256" key="6">
    <source>
        <dbReference type="ARBA" id="ARBA00023239"/>
    </source>
</evidence>
<evidence type="ECO:0000256" key="4">
    <source>
        <dbReference type="ARBA" id="ARBA00022723"/>
    </source>
</evidence>
<dbReference type="InterPro" id="IPR020555">
    <property type="entry name" value="MECDP_synthase_CS"/>
</dbReference>
<feature type="binding site" evidence="7">
    <location>
        <begin position="79"/>
        <end position="81"/>
    </location>
    <ligand>
        <name>4-CDP-2-C-methyl-D-erythritol 2-phosphate</name>
        <dbReference type="ChEBI" id="CHEBI:57919"/>
    </ligand>
</feature>
<evidence type="ECO:0000313" key="12">
    <source>
        <dbReference type="Proteomes" id="UP001500843"/>
    </source>
</evidence>
<comment type="caution">
    <text evidence="11">The sequence shown here is derived from an EMBL/GenBank/DDBJ whole genome shotgun (WGS) entry which is preliminary data.</text>
</comment>
<feature type="binding site" evidence="7">
    <location>
        <position position="28"/>
    </location>
    <ligand>
        <name>a divalent metal cation</name>
        <dbReference type="ChEBI" id="CHEBI:60240"/>
    </ligand>
</feature>
<keyword evidence="4 7" id="KW-0479">Metal-binding</keyword>
<evidence type="ECO:0000313" key="11">
    <source>
        <dbReference type="EMBL" id="GAA4694515.1"/>
    </source>
</evidence>
<feature type="site" description="Transition state stabilizer" evidence="7">
    <location>
        <position position="153"/>
    </location>
</feature>
<dbReference type="PROSITE" id="PS01350">
    <property type="entry name" value="ISPF"/>
    <property type="match status" value="1"/>
</dbReference>
<feature type="binding site" evidence="7">
    <location>
        <begin position="152"/>
        <end position="155"/>
    </location>
    <ligand>
        <name>4-CDP-2-C-methyl-D-erythritol 2-phosphate</name>
        <dbReference type="ChEBI" id="CHEBI:57919"/>
    </ligand>
</feature>
<feature type="binding site" evidence="7">
    <location>
        <position position="162"/>
    </location>
    <ligand>
        <name>4-CDP-2-C-methyl-D-erythritol 2-phosphate</name>
        <dbReference type="ChEBI" id="CHEBI:57919"/>
    </ligand>
</feature>
<evidence type="ECO:0000259" key="10">
    <source>
        <dbReference type="Pfam" id="PF02542"/>
    </source>
</evidence>